<keyword evidence="4" id="KW-1185">Reference proteome</keyword>
<feature type="transmembrane region" description="Helical" evidence="2">
    <location>
        <begin position="51"/>
        <end position="68"/>
    </location>
</feature>
<evidence type="ECO:0000313" key="3">
    <source>
        <dbReference type="EMBL" id="GAA0751882.1"/>
    </source>
</evidence>
<protein>
    <recommendedName>
        <fullName evidence="5">FUSC family protein</fullName>
    </recommendedName>
</protein>
<gene>
    <name evidence="3" type="ORF">GCM10009433_02380</name>
</gene>
<keyword evidence="2" id="KW-0472">Membrane</keyword>
<proteinExistence type="predicted"/>
<dbReference type="EMBL" id="BAAAGG010000002">
    <property type="protein sequence ID" value="GAA0751882.1"/>
    <property type="molecule type" value="Genomic_DNA"/>
</dbReference>
<accession>A0ABN1K1V8</accession>
<evidence type="ECO:0008006" key="5">
    <source>
        <dbReference type="Google" id="ProtNLM"/>
    </source>
</evidence>
<evidence type="ECO:0000313" key="4">
    <source>
        <dbReference type="Proteomes" id="UP001500185"/>
    </source>
</evidence>
<evidence type="ECO:0000256" key="2">
    <source>
        <dbReference type="SAM" id="Phobius"/>
    </source>
</evidence>
<dbReference type="RefSeq" id="WP_224455182.1">
    <property type="nucleotide sequence ID" value="NZ_BAAAGG010000002.1"/>
</dbReference>
<reference evidence="3 4" key="1">
    <citation type="journal article" date="2019" name="Int. J. Syst. Evol. Microbiol.">
        <title>The Global Catalogue of Microorganisms (GCM) 10K type strain sequencing project: providing services to taxonomists for standard genome sequencing and annotation.</title>
        <authorList>
            <consortium name="The Broad Institute Genomics Platform"/>
            <consortium name="The Broad Institute Genome Sequencing Center for Infectious Disease"/>
            <person name="Wu L."/>
            <person name="Ma J."/>
        </authorList>
    </citation>
    <scope>NUCLEOTIDE SEQUENCE [LARGE SCALE GENOMIC DNA]</scope>
    <source>
        <strain evidence="3 4">JCM 16231</strain>
    </source>
</reference>
<feature type="transmembrane region" description="Helical" evidence="2">
    <location>
        <begin position="25"/>
        <end position="45"/>
    </location>
</feature>
<comment type="caution">
    <text evidence="3">The sequence shown here is derived from an EMBL/GenBank/DDBJ whole genome shotgun (WGS) entry which is preliminary data.</text>
</comment>
<dbReference type="Proteomes" id="UP001500185">
    <property type="component" value="Unassembled WGS sequence"/>
</dbReference>
<keyword evidence="2" id="KW-1133">Transmembrane helix</keyword>
<sequence>MEQVTPAVSKGDQPEKDKDAKKSKIISALAIGFLAGVVMFGLISVIYSENYVVILPLLFPIFFIYKILDKSKKKTSN</sequence>
<name>A0ABN1K1V8_9FLAO</name>
<evidence type="ECO:0000256" key="1">
    <source>
        <dbReference type="SAM" id="MobiDB-lite"/>
    </source>
</evidence>
<feature type="region of interest" description="Disordered" evidence="1">
    <location>
        <begin position="1"/>
        <end position="20"/>
    </location>
</feature>
<organism evidence="3 4">
    <name type="scientific">Psychroflexus lacisalsi</name>
    <dbReference type="NCBI Taxonomy" id="503928"/>
    <lineage>
        <taxon>Bacteria</taxon>
        <taxon>Pseudomonadati</taxon>
        <taxon>Bacteroidota</taxon>
        <taxon>Flavobacteriia</taxon>
        <taxon>Flavobacteriales</taxon>
        <taxon>Flavobacteriaceae</taxon>
        <taxon>Psychroflexus</taxon>
    </lineage>
</organism>
<keyword evidence="2" id="KW-0812">Transmembrane</keyword>